<organism evidence="3 4">
    <name type="scientific">Acanthaster planci</name>
    <name type="common">Crown-of-thorns starfish</name>
    <dbReference type="NCBI Taxonomy" id="133434"/>
    <lineage>
        <taxon>Eukaryota</taxon>
        <taxon>Metazoa</taxon>
        <taxon>Echinodermata</taxon>
        <taxon>Eleutherozoa</taxon>
        <taxon>Asterozoa</taxon>
        <taxon>Asteroidea</taxon>
        <taxon>Valvatacea</taxon>
        <taxon>Valvatida</taxon>
        <taxon>Acanthasteridae</taxon>
        <taxon>Acanthaster</taxon>
    </lineage>
</organism>
<keyword evidence="1" id="KW-0732">Signal</keyword>
<keyword evidence="3" id="KW-1185">Reference proteome</keyword>
<gene>
    <name evidence="4" type="primary">LOC110987858</name>
</gene>
<dbReference type="InterPro" id="IPR035940">
    <property type="entry name" value="CAP_sf"/>
</dbReference>
<dbReference type="RefSeq" id="XP_022106668.1">
    <property type="nucleotide sequence ID" value="XM_022250976.1"/>
</dbReference>
<feature type="domain" description="SCP" evidence="2">
    <location>
        <begin position="39"/>
        <end position="188"/>
    </location>
</feature>
<protein>
    <submittedName>
        <fullName evidence="4">Cysteine-rich secretory protein LCCL domain-containing 2-like</fullName>
    </submittedName>
</protein>
<dbReference type="SUPFAM" id="SSF55797">
    <property type="entry name" value="PR-1-like"/>
    <property type="match status" value="1"/>
</dbReference>
<dbReference type="OMA" id="CVEASKF"/>
<dbReference type="GO" id="GO:0005576">
    <property type="term" value="C:extracellular region"/>
    <property type="evidence" value="ECO:0007669"/>
    <property type="project" value="InterPro"/>
</dbReference>
<evidence type="ECO:0000259" key="2">
    <source>
        <dbReference type="SMART" id="SM00198"/>
    </source>
</evidence>
<sequence length="220" mass="24600">MLRFGDVFFLLGLYLFWGAGVNARVDADGTYTAVSLTPEEKDVFLNAHNELRSNVDPEAANMMFMNWDKSLALMAQAWSAKCIWDHGQPTPNISPFTSLGQNMYLITGYGNRPSGRAVSTFWYNENRHYTFETDACSGVTCDHYTQLVWAKSRSLGCGMAFCKSVSNTKWRDVWIVTCNYGPRGNTAGHKPYKPGPKCSKCKSGFGECYNGLCRAPDSHH</sequence>
<dbReference type="PROSITE" id="PS01009">
    <property type="entry name" value="CRISP_1"/>
    <property type="match status" value="1"/>
</dbReference>
<feature type="signal peptide" evidence="1">
    <location>
        <begin position="1"/>
        <end position="23"/>
    </location>
</feature>
<evidence type="ECO:0000313" key="4">
    <source>
        <dbReference type="RefSeq" id="XP_022106668.1"/>
    </source>
</evidence>
<dbReference type="Gene3D" id="3.40.33.10">
    <property type="entry name" value="CAP"/>
    <property type="match status" value="1"/>
</dbReference>
<dbReference type="PRINTS" id="PR00837">
    <property type="entry name" value="V5TPXLIKE"/>
</dbReference>
<evidence type="ECO:0000256" key="1">
    <source>
        <dbReference type="SAM" id="SignalP"/>
    </source>
</evidence>
<proteinExistence type="predicted"/>
<dbReference type="InterPro" id="IPR018244">
    <property type="entry name" value="Allrgn_V5/Tpx1_CS"/>
</dbReference>
<name>A0A8B7ZM25_ACAPL</name>
<dbReference type="InterPro" id="IPR002413">
    <property type="entry name" value="V5_allergen-like"/>
</dbReference>
<dbReference type="KEGG" id="aplc:110987858"/>
<reference evidence="4" key="1">
    <citation type="submission" date="2025-08" db="UniProtKB">
        <authorList>
            <consortium name="RefSeq"/>
        </authorList>
    </citation>
    <scope>IDENTIFICATION</scope>
</reference>
<feature type="chain" id="PRO_5034341904" evidence="1">
    <location>
        <begin position="24"/>
        <end position="220"/>
    </location>
</feature>
<dbReference type="Pfam" id="PF00188">
    <property type="entry name" value="CAP"/>
    <property type="match status" value="1"/>
</dbReference>
<dbReference type="Proteomes" id="UP000694845">
    <property type="component" value="Unplaced"/>
</dbReference>
<dbReference type="InterPro" id="IPR001283">
    <property type="entry name" value="CRISP-related"/>
</dbReference>
<dbReference type="InterPro" id="IPR014044">
    <property type="entry name" value="CAP_dom"/>
</dbReference>
<dbReference type="GeneID" id="110987858"/>
<dbReference type="AlphaFoldDB" id="A0A8B7ZM25"/>
<dbReference type="SMART" id="SM00198">
    <property type="entry name" value="SCP"/>
    <property type="match status" value="1"/>
</dbReference>
<accession>A0A8B7ZM25</accession>
<dbReference type="OrthoDB" id="337038at2759"/>
<evidence type="ECO:0000313" key="3">
    <source>
        <dbReference type="Proteomes" id="UP000694845"/>
    </source>
</evidence>
<dbReference type="PRINTS" id="PR00838">
    <property type="entry name" value="V5ALLERGEN"/>
</dbReference>
<dbReference type="PANTHER" id="PTHR10334">
    <property type="entry name" value="CYSTEINE-RICH SECRETORY PROTEIN-RELATED"/>
    <property type="match status" value="1"/>
</dbReference>